<name>A0A944M667_9GAMM</name>
<dbReference type="CDD" id="cd03143">
    <property type="entry name" value="A4_beta-galactosidase_middle_domain"/>
    <property type="match status" value="1"/>
</dbReference>
<dbReference type="Gene3D" id="3.40.50.880">
    <property type="match status" value="1"/>
</dbReference>
<organism evidence="3 4">
    <name type="scientific">Candidatus Thiodiazotropha taylori</name>
    <dbReference type="NCBI Taxonomy" id="2792791"/>
    <lineage>
        <taxon>Bacteria</taxon>
        <taxon>Pseudomonadati</taxon>
        <taxon>Pseudomonadota</taxon>
        <taxon>Gammaproteobacteria</taxon>
        <taxon>Chromatiales</taxon>
        <taxon>Sedimenticolaceae</taxon>
        <taxon>Candidatus Thiodiazotropha</taxon>
    </lineage>
</organism>
<evidence type="ECO:0000256" key="1">
    <source>
        <dbReference type="SAM" id="Phobius"/>
    </source>
</evidence>
<comment type="caution">
    <text evidence="3">The sequence shown here is derived from an EMBL/GenBank/DDBJ whole genome shotgun (WGS) entry which is preliminary data.</text>
</comment>
<accession>A0A944M667</accession>
<dbReference type="Proteomes" id="UP000770889">
    <property type="component" value="Unassembled WGS sequence"/>
</dbReference>
<keyword evidence="1" id="KW-0812">Transmembrane</keyword>
<feature type="transmembrane region" description="Helical" evidence="1">
    <location>
        <begin position="243"/>
        <end position="264"/>
    </location>
</feature>
<gene>
    <name evidence="3" type="ORF">KME65_02720</name>
</gene>
<feature type="domain" description="DUF4350" evidence="2">
    <location>
        <begin position="45"/>
        <end position="222"/>
    </location>
</feature>
<evidence type="ECO:0000313" key="3">
    <source>
        <dbReference type="EMBL" id="MBT2987853.1"/>
    </source>
</evidence>
<keyword evidence="1" id="KW-0472">Membrane</keyword>
<sequence>MKSNRATLAVLVTLLLLIGGLFAVWLVNNYEYVSEQVRGNMGIEARRNPLLAAERFLSRIGLSAESQTGRQYLIDPPPGPGLLLVRDLGPPLSKSRLTSLLAWVAHGGTLVVTPGSAMAEGSEHPLLRQFAVSVESEAFLEEEEPGSLSLPWSDRSLQIDFDTGRWFNVENEGSYWAAPDENYPNLVRFPWGEGSVTFLSDNDFLNNSRIGEKDHALLLAYLAGDADRAWLLYNTQMPSLLSYLWRHAPYLMISLALFGIAMIWRLQQSSGPLISPLERSQRNLLEHLQANADFAWRHNPTLGLLEATRREVERRWLASHPQLLQMDEKARCDWLQKQTGMTADSLQTALYSRKTETGQLIKTTTILQRLFSALHPERK</sequence>
<dbReference type="EMBL" id="JAHHGM010000002">
    <property type="protein sequence ID" value="MBT2987853.1"/>
    <property type="molecule type" value="Genomic_DNA"/>
</dbReference>
<reference evidence="3 4" key="1">
    <citation type="submission" date="2021-05" db="EMBL/GenBank/DDBJ databases">
        <title>Genetic and Functional Diversity in Clade A Lucinid endosymbionts from the Bahamas.</title>
        <authorList>
            <person name="Giani N.M."/>
            <person name="Engel A.S."/>
            <person name="Campbell B.J."/>
        </authorList>
    </citation>
    <scope>NUCLEOTIDE SEQUENCE [LARGE SCALE GENOMIC DNA]</scope>
    <source>
        <strain evidence="3">LUC16012Gg_MoonRockCtena</strain>
    </source>
</reference>
<keyword evidence="1" id="KW-1133">Transmembrane helix</keyword>
<dbReference type="InterPro" id="IPR029062">
    <property type="entry name" value="Class_I_gatase-like"/>
</dbReference>
<evidence type="ECO:0000259" key="2">
    <source>
        <dbReference type="Pfam" id="PF14258"/>
    </source>
</evidence>
<dbReference type="AlphaFoldDB" id="A0A944M667"/>
<proteinExistence type="predicted"/>
<dbReference type="InterPro" id="IPR025646">
    <property type="entry name" value="DUF4350"/>
</dbReference>
<protein>
    <submittedName>
        <fullName evidence="3">DUF4350 domain-containing protein</fullName>
    </submittedName>
</protein>
<evidence type="ECO:0000313" key="4">
    <source>
        <dbReference type="Proteomes" id="UP000770889"/>
    </source>
</evidence>
<dbReference type="Pfam" id="PF14258">
    <property type="entry name" value="DUF4350"/>
    <property type="match status" value="1"/>
</dbReference>